<dbReference type="EMBL" id="BART01030548">
    <property type="protein sequence ID" value="GAH17797.1"/>
    <property type="molecule type" value="Genomic_DNA"/>
</dbReference>
<dbReference type="GO" id="GO:0005524">
    <property type="term" value="F:ATP binding"/>
    <property type="evidence" value="ECO:0007669"/>
    <property type="project" value="UniProtKB-KW"/>
</dbReference>
<comment type="caution">
    <text evidence="5">The sequence shown here is derived from an EMBL/GenBank/DDBJ whole genome shotgun (WGS) entry which is preliminary data.</text>
</comment>
<evidence type="ECO:0000259" key="4">
    <source>
        <dbReference type="Pfam" id="PF08352"/>
    </source>
</evidence>
<sequence length="71" mass="7851">LSPILSVKMERIILSGEVANPANTPSGCYFHPRCRYAKDICKEKEPEGREIAPKHFVACHLSGELSLEGIL</sequence>
<keyword evidence="1" id="KW-0813">Transport</keyword>
<accession>X1DC42</accession>
<name>X1DC42_9ZZZZ</name>
<feature type="domain" description="Oligopeptide/dipeptide ABC transporter C-terminal" evidence="4">
    <location>
        <begin position="12"/>
        <end position="41"/>
    </location>
</feature>
<protein>
    <recommendedName>
        <fullName evidence="4">Oligopeptide/dipeptide ABC transporter C-terminal domain-containing protein</fullName>
    </recommendedName>
</protein>
<evidence type="ECO:0000256" key="1">
    <source>
        <dbReference type="ARBA" id="ARBA00022448"/>
    </source>
</evidence>
<proteinExistence type="predicted"/>
<feature type="non-terminal residue" evidence="5">
    <location>
        <position position="1"/>
    </location>
</feature>
<dbReference type="InterPro" id="IPR013563">
    <property type="entry name" value="Oligopep_ABC_C"/>
</dbReference>
<keyword evidence="2" id="KW-0547">Nucleotide-binding</keyword>
<dbReference type="NCBIfam" id="TIGR01727">
    <property type="entry name" value="oligo_HPY"/>
    <property type="match status" value="1"/>
</dbReference>
<dbReference type="GO" id="GO:0015833">
    <property type="term" value="P:peptide transport"/>
    <property type="evidence" value="ECO:0007669"/>
    <property type="project" value="InterPro"/>
</dbReference>
<dbReference type="Gene3D" id="3.40.50.300">
    <property type="entry name" value="P-loop containing nucleotide triphosphate hydrolases"/>
    <property type="match status" value="1"/>
</dbReference>
<dbReference type="InterPro" id="IPR027417">
    <property type="entry name" value="P-loop_NTPase"/>
</dbReference>
<gene>
    <name evidence="5" type="ORF">S01H4_53298</name>
</gene>
<evidence type="ECO:0000313" key="5">
    <source>
        <dbReference type="EMBL" id="GAH17797.1"/>
    </source>
</evidence>
<dbReference type="Pfam" id="PF08352">
    <property type="entry name" value="oligo_HPY"/>
    <property type="match status" value="1"/>
</dbReference>
<organism evidence="5">
    <name type="scientific">marine sediment metagenome</name>
    <dbReference type="NCBI Taxonomy" id="412755"/>
    <lineage>
        <taxon>unclassified sequences</taxon>
        <taxon>metagenomes</taxon>
        <taxon>ecological metagenomes</taxon>
    </lineage>
</organism>
<evidence type="ECO:0000256" key="2">
    <source>
        <dbReference type="ARBA" id="ARBA00022741"/>
    </source>
</evidence>
<reference evidence="5" key="1">
    <citation type="journal article" date="2014" name="Front. Microbiol.">
        <title>High frequency of phylogenetically diverse reductive dehalogenase-homologous genes in deep subseafloor sedimentary metagenomes.</title>
        <authorList>
            <person name="Kawai M."/>
            <person name="Futagami T."/>
            <person name="Toyoda A."/>
            <person name="Takaki Y."/>
            <person name="Nishi S."/>
            <person name="Hori S."/>
            <person name="Arai W."/>
            <person name="Tsubouchi T."/>
            <person name="Morono Y."/>
            <person name="Uchiyama I."/>
            <person name="Ito T."/>
            <person name="Fujiyama A."/>
            <person name="Inagaki F."/>
            <person name="Takami H."/>
        </authorList>
    </citation>
    <scope>NUCLEOTIDE SEQUENCE</scope>
    <source>
        <strain evidence="5">Expedition CK06-06</strain>
    </source>
</reference>
<keyword evidence="3" id="KW-0067">ATP-binding</keyword>
<evidence type="ECO:0000256" key="3">
    <source>
        <dbReference type="ARBA" id="ARBA00022840"/>
    </source>
</evidence>
<dbReference type="AlphaFoldDB" id="X1DC42"/>